<evidence type="ECO:0000256" key="1">
    <source>
        <dbReference type="ARBA" id="ARBA00012493"/>
    </source>
</evidence>
<feature type="domain" description="Reverse transcriptase" evidence="10">
    <location>
        <begin position="49"/>
        <end position="288"/>
    </location>
</feature>
<dbReference type="InterPro" id="IPR030931">
    <property type="entry name" value="Group_II_RT_mat"/>
</dbReference>
<dbReference type="Pfam" id="PF08388">
    <property type="entry name" value="GIIM"/>
    <property type="match status" value="1"/>
</dbReference>
<dbReference type="EC" id="2.7.7.49" evidence="1"/>
<evidence type="ECO:0000256" key="4">
    <source>
        <dbReference type="ARBA" id="ARBA00022723"/>
    </source>
</evidence>
<keyword evidence="2" id="KW-0808">Transferase</keyword>
<dbReference type="GO" id="GO:0046872">
    <property type="term" value="F:metal ion binding"/>
    <property type="evidence" value="ECO:0007669"/>
    <property type="project" value="UniProtKB-KW"/>
</dbReference>
<sequence>MEVAKPFQIPKKLVWEAYLRVKSSDGGPGVDGQAIEDFEVDLKDNLYRLWNRMSSGSYFPPPVKLVAIPKGDGGERRLGVPTVADRVAQNVVKTVLDEVVEPQFHPDSYGYRPGRSAHDAMARARTRCWQFDWVLDLDIRAFLDSLDHHLVMRAVRRYTSSRWVLLYVERWLKAPLQLEDGSLEERDSGTPQGGVISPVLANIFLHLAFDTWMAERHPDVPFERYADDVVIHCRTEAQAMQVRRAIVQRLAHCRLEAHPAKTKIVYCRDSNRRGPYPRVSFDFLGYTFRQRRAHNRGGQLFLSFSLGVSDKAAKAMRQEMRRCWRVARRTDKSLIDLANMFNPSMRSWIAYYGAFHRSALVPVFRPLNYALVRWAQRKYRKRFRRCGRQPWRWLAGIARRDPTLFAHWAILRTGMAER</sequence>
<dbReference type="PROSITE" id="PS50878">
    <property type="entry name" value="RT_POL"/>
    <property type="match status" value="1"/>
</dbReference>
<dbReference type="SUPFAM" id="SSF56672">
    <property type="entry name" value="DNA/RNA polymerases"/>
    <property type="match status" value="1"/>
</dbReference>
<evidence type="ECO:0000256" key="9">
    <source>
        <dbReference type="ARBA" id="ARBA00048173"/>
    </source>
</evidence>
<comment type="catalytic activity">
    <reaction evidence="9">
        <text>DNA(n) + a 2'-deoxyribonucleoside 5'-triphosphate = DNA(n+1) + diphosphate</text>
        <dbReference type="Rhea" id="RHEA:22508"/>
        <dbReference type="Rhea" id="RHEA-COMP:17339"/>
        <dbReference type="Rhea" id="RHEA-COMP:17340"/>
        <dbReference type="ChEBI" id="CHEBI:33019"/>
        <dbReference type="ChEBI" id="CHEBI:61560"/>
        <dbReference type="ChEBI" id="CHEBI:173112"/>
        <dbReference type="EC" id="2.7.7.49"/>
    </reaction>
</comment>
<evidence type="ECO:0000256" key="2">
    <source>
        <dbReference type="ARBA" id="ARBA00022679"/>
    </source>
</evidence>
<name>A0A518BS81_9BACT</name>
<evidence type="ECO:0000256" key="8">
    <source>
        <dbReference type="ARBA" id="ARBA00034120"/>
    </source>
</evidence>
<dbReference type="RefSeq" id="WP_145070108.1">
    <property type="nucleotide sequence ID" value="NZ_CP036287.1"/>
</dbReference>
<dbReference type="AlphaFoldDB" id="A0A518BS81"/>
<keyword evidence="12" id="KW-1185">Reference proteome</keyword>
<reference evidence="11 12" key="1">
    <citation type="submission" date="2019-02" db="EMBL/GenBank/DDBJ databases">
        <title>Deep-cultivation of Planctomycetes and their phenomic and genomic characterization uncovers novel biology.</title>
        <authorList>
            <person name="Wiegand S."/>
            <person name="Jogler M."/>
            <person name="Boedeker C."/>
            <person name="Pinto D."/>
            <person name="Vollmers J."/>
            <person name="Rivas-Marin E."/>
            <person name="Kohn T."/>
            <person name="Peeters S.H."/>
            <person name="Heuer A."/>
            <person name="Rast P."/>
            <person name="Oberbeckmann S."/>
            <person name="Bunk B."/>
            <person name="Jeske O."/>
            <person name="Meyerdierks A."/>
            <person name="Storesund J.E."/>
            <person name="Kallscheuer N."/>
            <person name="Luecker S."/>
            <person name="Lage O.M."/>
            <person name="Pohl T."/>
            <person name="Merkel B.J."/>
            <person name="Hornburger P."/>
            <person name="Mueller R.-W."/>
            <person name="Bruemmer F."/>
            <person name="Labrenz M."/>
            <person name="Spormann A.M."/>
            <person name="Op den Camp H."/>
            <person name="Overmann J."/>
            <person name="Amann R."/>
            <person name="Jetten M.S.M."/>
            <person name="Mascher T."/>
            <person name="Medema M.H."/>
            <person name="Devos D.P."/>
            <person name="Kaster A.-K."/>
            <person name="Ovreas L."/>
            <person name="Rohde M."/>
            <person name="Galperin M.Y."/>
            <person name="Jogler C."/>
        </authorList>
    </citation>
    <scope>NUCLEOTIDE SEQUENCE [LARGE SCALE GENOMIC DNA]</scope>
    <source>
        <strain evidence="11 12">Pla133</strain>
    </source>
</reference>
<protein>
    <recommendedName>
        <fullName evidence="1">RNA-directed DNA polymerase</fullName>
        <ecNumber evidence="1">2.7.7.49</ecNumber>
    </recommendedName>
</protein>
<organism evidence="11 12">
    <name type="scientific">Engelhardtia mirabilis</name>
    <dbReference type="NCBI Taxonomy" id="2528011"/>
    <lineage>
        <taxon>Bacteria</taxon>
        <taxon>Pseudomonadati</taxon>
        <taxon>Planctomycetota</taxon>
        <taxon>Planctomycetia</taxon>
        <taxon>Planctomycetia incertae sedis</taxon>
        <taxon>Engelhardtia</taxon>
    </lineage>
</organism>
<dbReference type="InterPro" id="IPR000123">
    <property type="entry name" value="Reverse_transcriptase_msDNA"/>
</dbReference>
<dbReference type="GO" id="GO:0051607">
    <property type="term" value="P:defense response to virus"/>
    <property type="evidence" value="ECO:0007669"/>
    <property type="project" value="UniProtKB-KW"/>
</dbReference>
<accession>A0A518BS81</accession>
<dbReference type="GO" id="GO:0003723">
    <property type="term" value="F:RNA binding"/>
    <property type="evidence" value="ECO:0007669"/>
    <property type="project" value="InterPro"/>
</dbReference>
<dbReference type="PANTHER" id="PTHR34047:SF3">
    <property type="entry name" value="BLR2052 PROTEIN"/>
    <property type="match status" value="1"/>
</dbReference>
<keyword evidence="4" id="KW-0479">Metal-binding</keyword>
<evidence type="ECO:0000259" key="10">
    <source>
        <dbReference type="PROSITE" id="PS50878"/>
    </source>
</evidence>
<dbReference type="InterPro" id="IPR051083">
    <property type="entry name" value="GrpII_Intron_Splice-Mob/Def"/>
</dbReference>
<evidence type="ECO:0000256" key="6">
    <source>
        <dbReference type="ARBA" id="ARBA00022918"/>
    </source>
</evidence>
<evidence type="ECO:0000256" key="3">
    <source>
        <dbReference type="ARBA" id="ARBA00022695"/>
    </source>
</evidence>
<dbReference type="NCBIfam" id="TIGR04416">
    <property type="entry name" value="group_II_RT_mat"/>
    <property type="match status" value="1"/>
</dbReference>
<dbReference type="Proteomes" id="UP000316921">
    <property type="component" value="Chromosome"/>
</dbReference>
<dbReference type="InterPro" id="IPR043502">
    <property type="entry name" value="DNA/RNA_pol_sf"/>
</dbReference>
<gene>
    <name evidence="11" type="primary">ltrA_5</name>
    <name evidence="11" type="ORF">Pla133_49560</name>
</gene>
<evidence type="ECO:0000313" key="12">
    <source>
        <dbReference type="Proteomes" id="UP000316921"/>
    </source>
</evidence>
<evidence type="ECO:0000313" key="11">
    <source>
        <dbReference type="EMBL" id="QDU69833.1"/>
    </source>
</evidence>
<dbReference type="EMBL" id="CP036287">
    <property type="protein sequence ID" value="QDU69833.1"/>
    <property type="molecule type" value="Genomic_DNA"/>
</dbReference>
<keyword evidence="5" id="KW-0460">Magnesium</keyword>
<evidence type="ECO:0000256" key="5">
    <source>
        <dbReference type="ARBA" id="ARBA00022842"/>
    </source>
</evidence>
<dbReference type="CDD" id="cd01651">
    <property type="entry name" value="RT_G2_intron"/>
    <property type="match status" value="1"/>
</dbReference>
<comment type="similarity">
    <text evidence="8">Belongs to the bacterial reverse transcriptase family.</text>
</comment>
<dbReference type="PRINTS" id="PR00866">
    <property type="entry name" value="RNADNAPOLMS"/>
</dbReference>
<dbReference type="PANTHER" id="PTHR34047">
    <property type="entry name" value="NUCLEAR INTRON MATURASE 1, MITOCHONDRIAL-RELATED"/>
    <property type="match status" value="1"/>
</dbReference>
<dbReference type="InterPro" id="IPR013597">
    <property type="entry name" value="Mat_intron_G2"/>
</dbReference>
<keyword evidence="6" id="KW-0695">RNA-directed DNA polymerase</keyword>
<evidence type="ECO:0000256" key="7">
    <source>
        <dbReference type="ARBA" id="ARBA00023118"/>
    </source>
</evidence>
<keyword evidence="3" id="KW-0548">Nucleotidyltransferase</keyword>
<dbReference type="KEGG" id="pbap:Pla133_49560"/>
<proteinExistence type="inferred from homology"/>
<dbReference type="GO" id="GO:0003964">
    <property type="term" value="F:RNA-directed DNA polymerase activity"/>
    <property type="evidence" value="ECO:0007669"/>
    <property type="project" value="UniProtKB-KW"/>
</dbReference>
<dbReference type="InterPro" id="IPR000477">
    <property type="entry name" value="RT_dom"/>
</dbReference>
<dbReference type="Pfam" id="PF00078">
    <property type="entry name" value="RVT_1"/>
    <property type="match status" value="1"/>
</dbReference>
<keyword evidence="7" id="KW-0051">Antiviral defense</keyword>